<dbReference type="PANTHER" id="PTHR33127">
    <property type="entry name" value="TRANSMEMBRANE PROTEIN"/>
    <property type="match status" value="1"/>
</dbReference>
<protein>
    <recommendedName>
        <fullName evidence="2">KIB1-4 beta-propeller domain-containing protein</fullName>
    </recommendedName>
</protein>
<reference evidence="3 4" key="1">
    <citation type="journal article" date="2020" name="Nat. Commun.">
        <title>Genome of Tripterygium wilfordii and identification of cytochrome P450 involved in triptolide biosynthesis.</title>
        <authorList>
            <person name="Tu L."/>
            <person name="Su P."/>
            <person name="Zhang Z."/>
            <person name="Gao L."/>
            <person name="Wang J."/>
            <person name="Hu T."/>
            <person name="Zhou J."/>
            <person name="Zhang Y."/>
            <person name="Zhao Y."/>
            <person name="Liu Y."/>
            <person name="Song Y."/>
            <person name="Tong Y."/>
            <person name="Lu Y."/>
            <person name="Yang J."/>
            <person name="Xu C."/>
            <person name="Jia M."/>
            <person name="Peters R.J."/>
            <person name="Huang L."/>
            <person name="Gao W."/>
        </authorList>
    </citation>
    <scope>NUCLEOTIDE SEQUENCE [LARGE SCALE GENOMIC DNA]</scope>
    <source>
        <strain evidence="4">cv. XIE 37</strain>
        <tissue evidence="3">Leaf</tissue>
    </source>
</reference>
<dbReference type="EMBL" id="JAAARO010000018">
    <property type="protein sequence ID" value="KAF5731899.1"/>
    <property type="molecule type" value="Genomic_DNA"/>
</dbReference>
<organism evidence="3 4">
    <name type="scientific">Tripterygium wilfordii</name>
    <name type="common">Thunder God vine</name>
    <dbReference type="NCBI Taxonomy" id="458696"/>
    <lineage>
        <taxon>Eukaryota</taxon>
        <taxon>Viridiplantae</taxon>
        <taxon>Streptophyta</taxon>
        <taxon>Embryophyta</taxon>
        <taxon>Tracheophyta</taxon>
        <taxon>Spermatophyta</taxon>
        <taxon>Magnoliopsida</taxon>
        <taxon>eudicotyledons</taxon>
        <taxon>Gunneridae</taxon>
        <taxon>Pentapetalae</taxon>
        <taxon>rosids</taxon>
        <taxon>fabids</taxon>
        <taxon>Celastrales</taxon>
        <taxon>Celastraceae</taxon>
        <taxon>Tripterygium</taxon>
    </lineage>
</organism>
<dbReference type="PANTHER" id="PTHR33127:SF69">
    <property type="entry name" value="OS09G0340800 PROTEIN"/>
    <property type="match status" value="1"/>
</dbReference>
<proteinExistence type="predicted"/>
<evidence type="ECO:0000259" key="2">
    <source>
        <dbReference type="Pfam" id="PF03478"/>
    </source>
</evidence>
<name>A0A7J7CCP3_TRIWF</name>
<evidence type="ECO:0000256" key="1">
    <source>
        <dbReference type="SAM" id="MobiDB-lite"/>
    </source>
</evidence>
<dbReference type="AlphaFoldDB" id="A0A7J7CCP3"/>
<comment type="caution">
    <text evidence="3">The sequence shown here is derived from an EMBL/GenBank/DDBJ whole genome shotgun (WGS) entry which is preliminary data.</text>
</comment>
<feature type="domain" description="KIB1-4 beta-propeller" evidence="2">
    <location>
        <begin position="118"/>
        <end position="349"/>
    </location>
</feature>
<feature type="region of interest" description="Disordered" evidence="1">
    <location>
        <begin position="1"/>
        <end position="24"/>
    </location>
</feature>
<dbReference type="InterPro" id="IPR005174">
    <property type="entry name" value="KIB1-4_b-propeller"/>
</dbReference>
<dbReference type="InParanoid" id="A0A7J7CCP3"/>
<dbReference type="Pfam" id="PF03478">
    <property type="entry name" value="Beta-prop_KIB1-4"/>
    <property type="match status" value="1"/>
</dbReference>
<accession>A0A7J7CCP3</accession>
<evidence type="ECO:0000313" key="3">
    <source>
        <dbReference type="EMBL" id="KAF5731899.1"/>
    </source>
</evidence>
<dbReference type="Proteomes" id="UP000593562">
    <property type="component" value="Unassembled WGS sequence"/>
</dbReference>
<evidence type="ECO:0000313" key="4">
    <source>
        <dbReference type="Proteomes" id="UP000593562"/>
    </source>
</evidence>
<keyword evidence="4" id="KW-1185">Reference proteome</keyword>
<gene>
    <name evidence="3" type="ORF">HS088_TW18G00585</name>
</gene>
<sequence>MAKQVNRKTIESRLTSIKESDPSKSWPDFPVQLMMFIRRNPALMQHIGFGGVTKSWRVLSSSKQCNSKATLPPQLDLSPAESKHKDQPEIFKIPFTEMWVGYWSCTRTRPVNYWHYWKHYVGCSQETMICKDASGLKYYVWDPIVNKPVWHLPDWDPNVPFKRAVLSSSLRDPCSKNPVVMVTTGISHPAFMMYRLAKMEHQWKKLDCTMVEPHCSRRHHMKFANAIGFKGKFYALSLQGTVAVTEVIDSEPRITALGAKRAVPFGTSRHFREYLLESNGEILLVFMISAQSVNVIDSVEIYKLDLHKLSWIRVESVGERTVFVGANCCVSVKASQVGCKRNCVYFSLHTCGGWRFFDMDGGSISEACYADSKCFTNALFWAESETEEL</sequence>
<feature type="compositionally biased region" description="Basic and acidic residues" evidence="1">
    <location>
        <begin position="8"/>
        <end position="22"/>
    </location>
</feature>